<dbReference type="Proteomes" id="UP000198211">
    <property type="component" value="Unassembled WGS sequence"/>
</dbReference>
<sequence length="111" mass="12815">MSWHGAMVRFRTRETPSGDPVEKKLYFDQISARDNKQDKDAVINLFEALVISLKRTLPHVSTITVQNDNASCYQNVLMILLLPITQDRKSMLDAHFARTMKKVHRYVQPGQ</sequence>
<dbReference type="AlphaFoldDB" id="A0A225VWX3"/>
<evidence type="ECO:0000313" key="3">
    <source>
        <dbReference type="Proteomes" id="UP000198211"/>
    </source>
</evidence>
<feature type="compositionally biased region" description="Basic and acidic residues" evidence="1">
    <location>
        <begin position="11"/>
        <end position="20"/>
    </location>
</feature>
<reference evidence="3" key="1">
    <citation type="submission" date="2017-03" db="EMBL/GenBank/DDBJ databases">
        <title>Phytopthora megakarya and P. palmivora, two closely related causual agents of cacao black pod achieved similar genome size and gene model numbers by different mechanisms.</title>
        <authorList>
            <person name="Ali S."/>
            <person name="Shao J."/>
            <person name="Larry D.J."/>
            <person name="Kronmiller B."/>
            <person name="Shen D."/>
            <person name="Strem M.D."/>
            <person name="Melnick R.L."/>
            <person name="Guiltinan M.J."/>
            <person name="Tyler B.M."/>
            <person name="Meinhardt L.W."/>
            <person name="Bailey B.A."/>
        </authorList>
    </citation>
    <scope>NUCLEOTIDE SEQUENCE [LARGE SCALE GENOMIC DNA]</scope>
    <source>
        <strain evidence="3">zdho120</strain>
    </source>
</reference>
<organism evidence="2 3">
    <name type="scientific">Phytophthora megakarya</name>
    <dbReference type="NCBI Taxonomy" id="4795"/>
    <lineage>
        <taxon>Eukaryota</taxon>
        <taxon>Sar</taxon>
        <taxon>Stramenopiles</taxon>
        <taxon>Oomycota</taxon>
        <taxon>Peronosporomycetes</taxon>
        <taxon>Peronosporales</taxon>
        <taxon>Peronosporaceae</taxon>
        <taxon>Phytophthora</taxon>
    </lineage>
</organism>
<protein>
    <submittedName>
        <fullName evidence="2">Uncharacterized protein</fullName>
    </submittedName>
</protein>
<gene>
    <name evidence="2" type="ORF">PHMEG_00017405</name>
</gene>
<name>A0A225VWX3_9STRA</name>
<evidence type="ECO:0000256" key="1">
    <source>
        <dbReference type="SAM" id="MobiDB-lite"/>
    </source>
</evidence>
<dbReference type="OrthoDB" id="128462at2759"/>
<dbReference type="EMBL" id="NBNE01002650">
    <property type="protein sequence ID" value="OWZ09832.1"/>
    <property type="molecule type" value="Genomic_DNA"/>
</dbReference>
<feature type="region of interest" description="Disordered" evidence="1">
    <location>
        <begin position="1"/>
        <end position="20"/>
    </location>
</feature>
<comment type="caution">
    <text evidence="2">The sequence shown here is derived from an EMBL/GenBank/DDBJ whole genome shotgun (WGS) entry which is preliminary data.</text>
</comment>
<evidence type="ECO:0000313" key="2">
    <source>
        <dbReference type="EMBL" id="OWZ09832.1"/>
    </source>
</evidence>
<proteinExistence type="predicted"/>
<accession>A0A225VWX3</accession>
<dbReference type="STRING" id="4795.A0A225VWX3"/>
<keyword evidence="3" id="KW-1185">Reference proteome</keyword>